<comment type="subcellular location">
    <subcellularLocation>
        <location evidence="1">Cell envelope</location>
    </subcellularLocation>
</comment>
<dbReference type="RefSeq" id="WP_259863323.1">
    <property type="nucleotide sequence ID" value="NZ_BAAAST010000006.1"/>
</dbReference>
<feature type="chain" id="PRO_5045150355" evidence="5">
    <location>
        <begin position="26"/>
        <end position="515"/>
    </location>
</feature>
<keyword evidence="8" id="KW-1185">Reference proteome</keyword>
<gene>
    <name evidence="7" type="ORF">Dfulv_13810</name>
</gene>
<evidence type="ECO:0000256" key="3">
    <source>
        <dbReference type="ARBA" id="ARBA00022448"/>
    </source>
</evidence>
<protein>
    <submittedName>
        <fullName evidence="7">ABC transporter substrate-binding protein</fullName>
    </submittedName>
</protein>
<dbReference type="EMBL" id="CP073720">
    <property type="protein sequence ID" value="UWP85240.1"/>
    <property type="molecule type" value="Genomic_DNA"/>
</dbReference>
<dbReference type="Pfam" id="PF00496">
    <property type="entry name" value="SBP_bac_5"/>
    <property type="match status" value="1"/>
</dbReference>
<evidence type="ECO:0000256" key="1">
    <source>
        <dbReference type="ARBA" id="ARBA00004196"/>
    </source>
</evidence>
<evidence type="ECO:0000256" key="5">
    <source>
        <dbReference type="SAM" id="SignalP"/>
    </source>
</evidence>
<dbReference type="Gene3D" id="3.10.105.10">
    <property type="entry name" value="Dipeptide-binding Protein, Domain 3"/>
    <property type="match status" value="1"/>
</dbReference>
<dbReference type="Proteomes" id="UP001059617">
    <property type="component" value="Chromosome"/>
</dbReference>
<evidence type="ECO:0000256" key="2">
    <source>
        <dbReference type="ARBA" id="ARBA00005695"/>
    </source>
</evidence>
<dbReference type="PANTHER" id="PTHR30290:SF10">
    <property type="entry name" value="PERIPLASMIC OLIGOPEPTIDE-BINDING PROTEIN-RELATED"/>
    <property type="match status" value="1"/>
</dbReference>
<dbReference type="InterPro" id="IPR000914">
    <property type="entry name" value="SBP_5_dom"/>
</dbReference>
<dbReference type="PROSITE" id="PS51257">
    <property type="entry name" value="PROKAR_LIPOPROTEIN"/>
    <property type="match status" value="1"/>
</dbReference>
<dbReference type="InterPro" id="IPR030678">
    <property type="entry name" value="Peptide/Ni-bd"/>
</dbReference>
<dbReference type="InterPro" id="IPR039424">
    <property type="entry name" value="SBP_5"/>
</dbReference>
<evidence type="ECO:0000259" key="6">
    <source>
        <dbReference type="Pfam" id="PF00496"/>
    </source>
</evidence>
<feature type="signal peptide" evidence="5">
    <location>
        <begin position="1"/>
        <end position="25"/>
    </location>
</feature>
<evidence type="ECO:0000313" key="7">
    <source>
        <dbReference type="EMBL" id="UWP85240.1"/>
    </source>
</evidence>
<keyword evidence="3" id="KW-0813">Transport</keyword>
<evidence type="ECO:0000256" key="4">
    <source>
        <dbReference type="ARBA" id="ARBA00022729"/>
    </source>
</evidence>
<proteinExistence type="inferred from homology"/>
<dbReference type="PIRSF" id="PIRSF002741">
    <property type="entry name" value="MppA"/>
    <property type="match status" value="1"/>
</dbReference>
<feature type="domain" description="Solute-binding protein family 5" evidence="6">
    <location>
        <begin position="80"/>
        <end position="422"/>
    </location>
</feature>
<reference evidence="7" key="2">
    <citation type="submission" date="2022-09" db="EMBL/GenBank/DDBJ databases">
        <title>Biosynthetic gene clusters of Dactylosporangioum fulvum.</title>
        <authorList>
            <person name="Caradec T."/>
        </authorList>
    </citation>
    <scope>NUCLEOTIDE SEQUENCE</scope>
    <source>
        <strain evidence="7">NRRL B-16292</strain>
    </source>
</reference>
<accession>A0ABY5W5J1</accession>
<keyword evidence="4 5" id="KW-0732">Signal</keyword>
<dbReference type="Gene3D" id="3.40.190.10">
    <property type="entry name" value="Periplasmic binding protein-like II"/>
    <property type="match status" value="1"/>
</dbReference>
<comment type="similarity">
    <text evidence="2">Belongs to the bacterial solute-binding protein 5 family.</text>
</comment>
<name>A0ABY5W5J1_9ACTN</name>
<evidence type="ECO:0000313" key="8">
    <source>
        <dbReference type="Proteomes" id="UP001059617"/>
    </source>
</evidence>
<sequence length="515" mass="54237">MRTCRRTIGRGLLTLSLIAALSATGCGSAPETKSAVGDTLTVVTASPPQTLDPAKTPQNNSWLENLAYEPLIVRKSDGTLTPGLAESWSYQGADNTTFVLKLRDGVTFSDGSKLTAQNVVDHLKYVVSSAGQMAPLLAGCTFTATDPRTVTVVAPAPNPDFPVMLTQDYIIGGVIGGGGLANPAALGTTTVGAGPYMLDTQQTVAGDHYTYVPNPHYYNAPAVRWRKVVIRVITTPQAVLNALKTGQADVAVGDPSTVAAAKQAGLTVTSSMFLWTGVVLADRAGTLAKPLADVRVRQALNYATDRAAIAKALFPGAGEPAHQITVPGGHGYDESLAGAYPYQIDKAKSLLAEAGYAGGFTLTLVTPEYQQLHLMAQALAQQWKQIGVDLRVTDHANANQYAADAFGGKFPAFMTAFGQIPIWMEGPSLFLPSAAFNPLKYTDPALQSLYDGAARATGAEKTAADKKVVAYLTNEAWFVPVVMTGLPYYARNTVGGITTSPKQPLLSLYEIVPAA</sequence>
<dbReference type="SUPFAM" id="SSF53850">
    <property type="entry name" value="Periplasmic binding protein-like II"/>
    <property type="match status" value="1"/>
</dbReference>
<reference evidence="7" key="1">
    <citation type="submission" date="2021-04" db="EMBL/GenBank/DDBJ databases">
        <authorList>
            <person name="Hartkoorn R.C."/>
            <person name="Beaudoing E."/>
            <person name="Hot D."/>
        </authorList>
    </citation>
    <scope>NUCLEOTIDE SEQUENCE</scope>
    <source>
        <strain evidence="7">NRRL B-16292</strain>
    </source>
</reference>
<organism evidence="7 8">
    <name type="scientific">Dactylosporangium fulvum</name>
    <dbReference type="NCBI Taxonomy" id="53359"/>
    <lineage>
        <taxon>Bacteria</taxon>
        <taxon>Bacillati</taxon>
        <taxon>Actinomycetota</taxon>
        <taxon>Actinomycetes</taxon>
        <taxon>Micromonosporales</taxon>
        <taxon>Micromonosporaceae</taxon>
        <taxon>Dactylosporangium</taxon>
    </lineage>
</organism>
<dbReference type="PANTHER" id="PTHR30290">
    <property type="entry name" value="PERIPLASMIC BINDING COMPONENT OF ABC TRANSPORTER"/>
    <property type="match status" value="1"/>
</dbReference>